<dbReference type="GO" id="GO:0008333">
    <property type="term" value="P:endosome to lysosome transport"/>
    <property type="evidence" value="ECO:0007669"/>
    <property type="project" value="TreeGrafter"/>
</dbReference>
<dbReference type="PROSITE" id="PS51312">
    <property type="entry name" value="SB"/>
    <property type="match status" value="1"/>
</dbReference>
<evidence type="ECO:0000313" key="11">
    <source>
        <dbReference type="EMBL" id="ACO15383.1"/>
    </source>
</evidence>
<dbReference type="Pfam" id="PF09454">
    <property type="entry name" value="Vps23_core"/>
    <property type="match status" value="1"/>
</dbReference>
<dbReference type="InterPro" id="IPR052070">
    <property type="entry name" value="ESCRT-I_UEV_domain"/>
</dbReference>
<dbReference type="SUPFAM" id="SSF140111">
    <property type="entry name" value="Endosomal sorting complex assembly domain"/>
    <property type="match status" value="1"/>
</dbReference>
<evidence type="ECO:0000259" key="10">
    <source>
        <dbReference type="PROSITE" id="PS51322"/>
    </source>
</evidence>
<dbReference type="Pfam" id="PF05743">
    <property type="entry name" value="UEV"/>
    <property type="match status" value="1"/>
</dbReference>
<dbReference type="Gene3D" id="6.10.250.370">
    <property type="match status" value="1"/>
</dbReference>
<accession>C1C280</accession>
<keyword evidence="4" id="KW-0967">Endosome</keyword>
<dbReference type="Gene3D" id="6.10.140.820">
    <property type="match status" value="1"/>
</dbReference>
<evidence type="ECO:0000256" key="1">
    <source>
        <dbReference type="ARBA" id="ARBA00004177"/>
    </source>
</evidence>
<dbReference type="PANTHER" id="PTHR23306:SF3">
    <property type="entry name" value="TUMOR SUPPRESSOR PROTEIN 101"/>
    <property type="match status" value="1"/>
</dbReference>
<name>C1C280_CALCM</name>
<evidence type="ECO:0000256" key="4">
    <source>
        <dbReference type="ARBA" id="ARBA00022753"/>
    </source>
</evidence>
<dbReference type="PROSITE" id="PS51322">
    <property type="entry name" value="UEV"/>
    <property type="match status" value="1"/>
</dbReference>
<dbReference type="InterPro" id="IPR037202">
    <property type="entry name" value="ESCRT_assembly_dom"/>
</dbReference>
<organism evidence="11">
    <name type="scientific">Caligus clemensi</name>
    <name type="common">Sea louse</name>
    <dbReference type="NCBI Taxonomy" id="344056"/>
    <lineage>
        <taxon>Eukaryota</taxon>
        <taxon>Metazoa</taxon>
        <taxon>Ecdysozoa</taxon>
        <taxon>Arthropoda</taxon>
        <taxon>Crustacea</taxon>
        <taxon>Multicrustacea</taxon>
        <taxon>Hexanauplia</taxon>
        <taxon>Copepoda</taxon>
        <taxon>Siphonostomatoida</taxon>
        <taxon>Caligidae</taxon>
        <taxon>Caligus</taxon>
    </lineage>
</organism>
<evidence type="ECO:0000256" key="6">
    <source>
        <dbReference type="ARBA" id="ARBA00023054"/>
    </source>
</evidence>
<sequence length="342" mass="38783">MLSISIQNLITSVSYRNPRQTKTELLNVMKHYRSLHAKVEYFSFNDGVRKKLIVLKGTIPIKYKGSYYNIPLSFWLLDTHPANAPICYVNPTNSMSIKVSRNVDSSGKIYLPYLHEWNQNRSDLLSLIQICIITFSESSPVYAKSPFSGGEGSQPVDPVFSSLLEQQHPSSSNSTIPTLHLLNSVRSAVQDKLNVALREEFEIKGCELQSLRKMRDELNSGKVSIETAITESKRNTDALEKNVEDLEGKLKELEEANEKLEGEKEKDLDEALVGTAPLYNQLFHTFAKEASIDDAIYYLGEGLRRGVIDCDSFLKNVRKLSRQQFELRSLMIKCREKAGLRV</sequence>
<dbReference type="PANTHER" id="PTHR23306">
    <property type="entry name" value="TUMOR SUSCEPTIBILITY GENE 101 PROTEIN-RELATED"/>
    <property type="match status" value="1"/>
</dbReference>
<reference evidence="11" key="1">
    <citation type="submission" date="2009-03" db="EMBL/GenBank/DDBJ databases">
        <title>Caligus clemensi ESTs and full-length cDNAs.</title>
        <authorList>
            <person name="Yasuike M."/>
            <person name="von Schalburg K."/>
            <person name="Cooper G."/>
            <person name="Leong J."/>
            <person name="Jones S.R.M."/>
            <person name="Koop B.F."/>
        </authorList>
    </citation>
    <scope>NUCLEOTIDE SEQUENCE</scope>
    <source>
        <tissue evidence="11">Whole</tissue>
    </source>
</reference>
<dbReference type="GO" id="GO:0000813">
    <property type="term" value="C:ESCRT I complex"/>
    <property type="evidence" value="ECO:0007669"/>
    <property type="project" value="TreeGrafter"/>
</dbReference>
<evidence type="ECO:0000256" key="3">
    <source>
        <dbReference type="ARBA" id="ARBA00022448"/>
    </source>
</evidence>
<comment type="subcellular location">
    <subcellularLocation>
        <location evidence="1">Endosome</location>
    </subcellularLocation>
</comment>
<dbReference type="InterPro" id="IPR008883">
    <property type="entry name" value="UEV_N"/>
</dbReference>
<gene>
    <name evidence="11" type="primary">TS101</name>
</gene>
<dbReference type="GO" id="GO:0043130">
    <property type="term" value="F:ubiquitin binding"/>
    <property type="evidence" value="ECO:0007669"/>
    <property type="project" value="TreeGrafter"/>
</dbReference>
<keyword evidence="5 7" id="KW-0653">Protein transport</keyword>
<dbReference type="InterPro" id="IPR016135">
    <property type="entry name" value="UBQ-conjugating_enzyme/RWD"/>
</dbReference>
<evidence type="ECO:0000256" key="8">
    <source>
        <dbReference type="SAM" id="Coils"/>
    </source>
</evidence>
<feature type="coiled-coil region" evidence="8">
    <location>
        <begin position="229"/>
        <end position="270"/>
    </location>
</feature>
<evidence type="ECO:0000256" key="2">
    <source>
        <dbReference type="ARBA" id="ARBA00009594"/>
    </source>
</evidence>
<dbReference type="GO" id="GO:0015031">
    <property type="term" value="P:protein transport"/>
    <property type="evidence" value="ECO:0007669"/>
    <property type="project" value="UniProtKB-UniRule"/>
</dbReference>
<comment type="similarity">
    <text evidence="2">Belongs to the ubiquitin-conjugating enzyme family. UEV subfamily.</text>
</comment>
<evidence type="ECO:0000256" key="5">
    <source>
        <dbReference type="ARBA" id="ARBA00022927"/>
    </source>
</evidence>
<feature type="domain" description="UEV" evidence="10">
    <location>
        <begin position="2"/>
        <end position="145"/>
    </location>
</feature>
<dbReference type="EMBL" id="BT080959">
    <property type="protein sequence ID" value="ACO15383.1"/>
    <property type="molecule type" value="mRNA"/>
</dbReference>
<proteinExistence type="evidence at transcript level"/>
<dbReference type="CDD" id="cd11685">
    <property type="entry name" value="UEV_TSG101-like"/>
    <property type="match status" value="1"/>
</dbReference>
<dbReference type="AlphaFoldDB" id="C1C280"/>
<evidence type="ECO:0000256" key="7">
    <source>
        <dbReference type="PROSITE-ProRule" id="PRU00644"/>
    </source>
</evidence>
<keyword evidence="3 7" id="KW-0813">Transport</keyword>
<dbReference type="Gene3D" id="3.10.110.10">
    <property type="entry name" value="Ubiquitin Conjugating Enzyme"/>
    <property type="match status" value="1"/>
</dbReference>
<protein>
    <submittedName>
        <fullName evidence="11">Tumor susceptibility gene 101 protein</fullName>
    </submittedName>
</protein>
<dbReference type="InterPro" id="IPR017916">
    <property type="entry name" value="SB_dom"/>
</dbReference>
<feature type="domain" description="SB" evidence="9">
    <location>
        <begin position="276"/>
        <end position="342"/>
    </location>
</feature>
<keyword evidence="6 8" id="KW-0175">Coiled coil</keyword>
<dbReference type="SUPFAM" id="SSF54495">
    <property type="entry name" value="UBC-like"/>
    <property type="match status" value="1"/>
</dbReference>
<evidence type="ECO:0000259" key="9">
    <source>
        <dbReference type="PROSITE" id="PS51312"/>
    </source>
</evidence>